<protein>
    <recommendedName>
        <fullName evidence="10">Mid2 domain-containing protein</fullName>
    </recommendedName>
</protein>
<feature type="region of interest" description="Disordered" evidence="5">
    <location>
        <begin position="285"/>
        <end position="413"/>
    </location>
</feature>
<reference evidence="8 9" key="1">
    <citation type="journal article" date="2016" name="Nat. Commun.">
        <title>Ectomycorrhizal ecology is imprinted in the genome of the dominant symbiotic fungus Cenococcum geophilum.</title>
        <authorList>
            <consortium name="DOE Joint Genome Institute"/>
            <person name="Peter M."/>
            <person name="Kohler A."/>
            <person name="Ohm R.A."/>
            <person name="Kuo A."/>
            <person name="Krutzmann J."/>
            <person name="Morin E."/>
            <person name="Arend M."/>
            <person name="Barry K.W."/>
            <person name="Binder M."/>
            <person name="Choi C."/>
            <person name="Clum A."/>
            <person name="Copeland A."/>
            <person name="Grisel N."/>
            <person name="Haridas S."/>
            <person name="Kipfer T."/>
            <person name="LaButti K."/>
            <person name="Lindquist E."/>
            <person name="Lipzen A."/>
            <person name="Maire R."/>
            <person name="Meier B."/>
            <person name="Mihaltcheva S."/>
            <person name="Molinier V."/>
            <person name="Murat C."/>
            <person name="Poggeler S."/>
            <person name="Quandt C.A."/>
            <person name="Sperisen C."/>
            <person name="Tritt A."/>
            <person name="Tisserant E."/>
            <person name="Crous P.W."/>
            <person name="Henrissat B."/>
            <person name="Nehls U."/>
            <person name="Egli S."/>
            <person name="Spatafora J.W."/>
            <person name="Grigoriev I.V."/>
            <person name="Martin F.M."/>
        </authorList>
    </citation>
    <scope>NUCLEOTIDE SEQUENCE [LARGE SCALE GENOMIC DNA]</scope>
    <source>
        <strain evidence="8 9">CBS 459.81</strain>
    </source>
</reference>
<organism evidence="8 9">
    <name type="scientific">Lepidopterella palustris CBS 459.81</name>
    <dbReference type="NCBI Taxonomy" id="1314670"/>
    <lineage>
        <taxon>Eukaryota</taxon>
        <taxon>Fungi</taxon>
        <taxon>Dikarya</taxon>
        <taxon>Ascomycota</taxon>
        <taxon>Pezizomycotina</taxon>
        <taxon>Dothideomycetes</taxon>
        <taxon>Pleosporomycetidae</taxon>
        <taxon>Mytilinidiales</taxon>
        <taxon>Argynnaceae</taxon>
        <taxon>Lepidopterella</taxon>
    </lineage>
</organism>
<dbReference type="OrthoDB" id="5347452at2759"/>
<evidence type="ECO:0000256" key="5">
    <source>
        <dbReference type="SAM" id="MobiDB-lite"/>
    </source>
</evidence>
<dbReference type="AlphaFoldDB" id="A0A8E2EHK2"/>
<evidence type="ECO:0008006" key="10">
    <source>
        <dbReference type="Google" id="ProtNLM"/>
    </source>
</evidence>
<feature type="compositionally biased region" description="Pro residues" evidence="5">
    <location>
        <begin position="295"/>
        <end position="306"/>
    </location>
</feature>
<evidence type="ECO:0000256" key="3">
    <source>
        <dbReference type="ARBA" id="ARBA00022989"/>
    </source>
</evidence>
<evidence type="ECO:0000256" key="1">
    <source>
        <dbReference type="ARBA" id="ARBA00004167"/>
    </source>
</evidence>
<keyword evidence="9" id="KW-1185">Reference proteome</keyword>
<keyword evidence="3 6" id="KW-1133">Transmembrane helix</keyword>
<evidence type="ECO:0000256" key="4">
    <source>
        <dbReference type="ARBA" id="ARBA00023136"/>
    </source>
</evidence>
<sequence>MRYLLRLVGGVALIPFVNCVAFAGPKPTELVAHRVLNGWSPKPTQGPTVPELRRRQFDSVDTCGWVNGDFSSQIGCPIDATCMLYTDAVPGMAGCCTAPDYQDCGWVNSCVDYSSYHSGSCGSACMRNTFVKKCTDPISQYCVSWTYLNGNVQDYGCGLDGASTWETVLQDITDAYDYITTSLYLPTVADNLVTGWETTATTGVPSRASARASATSSAISSATESTTSDAKATGIAVGVIAGIAVGVFIIFGAIAGLIIFCCMKRKQKKRKVANDAALAAAAASRPQSQYYAPQNPGPPPPPPPVPGQQQQPPKQGYEYFSQPTQPYNSETKYNPQAQPYAVGSPISNPPTPAPAYQNPYPTPYTQVPLPTASPGPEQMGVRPSAQGAVEVPAISVPQPQNRLGPVYEMGEGK</sequence>
<dbReference type="PANTHER" id="PTHR15549:SF26">
    <property type="entry name" value="AXIAL BUDDING PATTERN PROTEIN 2-RELATED"/>
    <property type="match status" value="1"/>
</dbReference>
<accession>A0A8E2EHK2</accession>
<dbReference type="GO" id="GO:0071944">
    <property type="term" value="C:cell periphery"/>
    <property type="evidence" value="ECO:0007669"/>
    <property type="project" value="UniProtKB-ARBA"/>
</dbReference>
<feature type="compositionally biased region" description="Low complexity" evidence="5">
    <location>
        <begin position="307"/>
        <end position="316"/>
    </location>
</feature>
<dbReference type="EMBL" id="KV744854">
    <property type="protein sequence ID" value="OCK83713.1"/>
    <property type="molecule type" value="Genomic_DNA"/>
</dbReference>
<evidence type="ECO:0000256" key="7">
    <source>
        <dbReference type="SAM" id="SignalP"/>
    </source>
</evidence>
<evidence type="ECO:0000256" key="6">
    <source>
        <dbReference type="SAM" id="Phobius"/>
    </source>
</evidence>
<dbReference type="InterPro" id="IPR051694">
    <property type="entry name" value="Immunoregulatory_rcpt-like"/>
</dbReference>
<feature type="transmembrane region" description="Helical" evidence="6">
    <location>
        <begin position="235"/>
        <end position="261"/>
    </location>
</feature>
<keyword evidence="4 6" id="KW-0472">Membrane</keyword>
<feature type="compositionally biased region" description="Polar residues" evidence="5">
    <location>
        <begin position="321"/>
        <end position="337"/>
    </location>
</feature>
<keyword evidence="2 6" id="KW-0812">Transmembrane</keyword>
<dbReference type="PANTHER" id="PTHR15549">
    <property type="entry name" value="PAIRED IMMUNOGLOBULIN-LIKE TYPE 2 RECEPTOR"/>
    <property type="match status" value="1"/>
</dbReference>
<dbReference type="GO" id="GO:0016020">
    <property type="term" value="C:membrane"/>
    <property type="evidence" value="ECO:0007669"/>
    <property type="project" value="UniProtKB-SubCell"/>
</dbReference>
<keyword evidence="7" id="KW-0732">Signal</keyword>
<proteinExistence type="predicted"/>
<comment type="subcellular location">
    <subcellularLocation>
        <location evidence="1">Membrane</location>
        <topology evidence="1">Single-pass membrane protein</topology>
    </subcellularLocation>
</comment>
<feature type="chain" id="PRO_5034181778" description="Mid2 domain-containing protein" evidence="7">
    <location>
        <begin position="20"/>
        <end position="413"/>
    </location>
</feature>
<evidence type="ECO:0000313" key="8">
    <source>
        <dbReference type="EMBL" id="OCK83713.1"/>
    </source>
</evidence>
<evidence type="ECO:0000313" key="9">
    <source>
        <dbReference type="Proteomes" id="UP000250266"/>
    </source>
</evidence>
<gene>
    <name evidence="8" type="ORF">K432DRAFT_432699</name>
</gene>
<feature type="signal peptide" evidence="7">
    <location>
        <begin position="1"/>
        <end position="19"/>
    </location>
</feature>
<evidence type="ECO:0000256" key="2">
    <source>
        <dbReference type="ARBA" id="ARBA00022692"/>
    </source>
</evidence>
<name>A0A8E2EHK2_9PEZI</name>
<dbReference type="Proteomes" id="UP000250266">
    <property type="component" value="Unassembled WGS sequence"/>
</dbReference>
<dbReference type="CDD" id="cd12087">
    <property type="entry name" value="TM_EGFR-like"/>
    <property type="match status" value="1"/>
</dbReference>